<reference evidence="16 17" key="1">
    <citation type="submission" date="2020-08" db="EMBL/GenBank/DDBJ databases">
        <title>Complete genome sequence of Entomobacter blattae G55GP.</title>
        <authorList>
            <person name="Poehlein A."/>
            <person name="Guzman J."/>
            <person name="Daniel R."/>
            <person name="Vilcinskas A."/>
        </authorList>
    </citation>
    <scope>NUCLEOTIDE SEQUENCE [LARGE SCALE GENOMIC DNA]</scope>
    <source>
        <strain evidence="16 17">G55GP</strain>
    </source>
</reference>
<feature type="region of interest" description="2-C-methyl-D-erythritol 4-phosphate cytidylyltransferase" evidence="14">
    <location>
        <begin position="1"/>
        <end position="230"/>
    </location>
</feature>
<dbReference type="HAMAP" id="MF_00107">
    <property type="entry name" value="IspF"/>
    <property type="match status" value="1"/>
</dbReference>
<name>A0A7H1NT60_9PROT</name>
<dbReference type="PANTHER" id="PTHR43181">
    <property type="entry name" value="2-C-METHYL-D-ERYTHRITOL 2,4-CYCLODIPHOSPHATE SYNTHASE, CHLOROPLASTIC"/>
    <property type="match status" value="1"/>
</dbReference>
<evidence type="ECO:0000256" key="13">
    <source>
        <dbReference type="ARBA" id="ARBA00023268"/>
    </source>
</evidence>
<dbReference type="InterPro" id="IPR003526">
    <property type="entry name" value="MECDP_synthase"/>
</dbReference>
<dbReference type="NCBIfam" id="TIGR00151">
    <property type="entry name" value="ispF"/>
    <property type="match status" value="1"/>
</dbReference>
<comment type="pathway">
    <text evidence="5 14">Isoprenoid biosynthesis; isopentenyl diphosphate biosynthesis via DXP pathway; isopentenyl diphosphate from 1-deoxy-D-xylulose 5-phosphate: step 2/6.</text>
</comment>
<dbReference type="PROSITE" id="PS01295">
    <property type="entry name" value="ISPD"/>
    <property type="match status" value="1"/>
</dbReference>
<dbReference type="CDD" id="cd02516">
    <property type="entry name" value="CDP-ME_synthetase"/>
    <property type="match status" value="1"/>
</dbReference>
<evidence type="ECO:0000256" key="3">
    <source>
        <dbReference type="ARBA" id="ARBA00001968"/>
    </source>
</evidence>
<dbReference type="GO" id="GO:0050518">
    <property type="term" value="F:2-C-methyl-D-erythritol 4-phosphate cytidylyltransferase activity"/>
    <property type="evidence" value="ECO:0007669"/>
    <property type="project" value="UniProtKB-UniRule"/>
</dbReference>
<dbReference type="UniPathway" id="UPA00056">
    <property type="reaction ID" value="UER00093"/>
</dbReference>
<dbReference type="EC" id="2.7.7.60" evidence="14"/>
<comment type="pathway">
    <text evidence="4 14">Isoprenoid biosynthesis; isopentenyl diphosphate biosynthesis via DXP pathway; isopentenyl diphosphate from 1-deoxy-D-xylulose 5-phosphate: step 4/6.</text>
</comment>
<proteinExistence type="inferred from homology"/>
<accession>A0A7H1NT60</accession>
<dbReference type="InterPro" id="IPR029044">
    <property type="entry name" value="Nucleotide-diphossugar_trans"/>
</dbReference>
<protein>
    <recommendedName>
        <fullName evidence="14">Bifunctional enzyme IspD/IspF</fullName>
    </recommendedName>
    <domain>
        <recommendedName>
            <fullName evidence="14">2-C-methyl-D-erythritol 4-phosphate cytidylyltransferase</fullName>
            <ecNumber evidence="14">2.7.7.60</ecNumber>
        </recommendedName>
        <alternativeName>
            <fullName evidence="14">4-diphosphocytidyl-2C-methyl-D-erythritol synthase</fullName>
        </alternativeName>
        <alternativeName>
            <fullName evidence="14">MEP cytidylyltransferase</fullName>
            <shortName evidence="14">MCT</shortName>
        </alternativeName>
    </domain>
    <domain>
        <recommendedName>
            <fullName evidence="14">2-C-methyl-D-erythritol 2,4-cyclodiphosphate synthase</fullName>
            <shortName evidence="14">MECDP-synthase</shortName>
            <shortName evidence="14">MECPP-synthase</shortName>
            <shortName evidence="14">MECPS</shortName>
            <ecNumber evidence="14">4.6.1.12</ecNumber>
        </recommendedName>
    </domain>
</protein>
<evidence type="ECO:0000256" key="4">
    <source>
        <dbReference type="ARBA" id="ARBA00004709"/>
    </source>
</evidence>
<evidence type="ECO:0000256" key="1">
    <source>
        <dbReference type="ARBA" id="ARBA00000200"/>
    </source>
</evidence>
<feature type="site" description="Transition state stabilizer" evidence="14">
    <location>
        <position position="26"/>
    </location>
</feature>
<dbReference type="InterPro" id="IPR001228">
    <property type="entry name" value="IspD"/>
</dbReference>
<feature type="region of interest" description="2-C-methyl-D-erythritol 2,4-cyclodiphosphate synthase" evidence="14">
    <location>
        <begin position="231"/>
        <end position="399"/>
    </location>
</feature>
<feature type="binding site" evidence="14">
    <location>
        <position position="371"/>
    </location>
    <ligand>
        <name>4-CDP-2-C-methyl-D-erythritol 2-phosphate</name>
        <dbReference type="ChEBI" id="CHEBI:57919"/>
    </ligand>
</feature>
<dbReference type="NCBIfam" id="TIGR00453">
    <property type="entry name" value="ispD"/>
    <property type="match status" value="1"/>
</dbReference>
<evidence type="ECO:0000313" key="17">
    <source>
        <dbReference type="Proteomes" id="UP000516349"/>
    </source>
</evidence>
<dbReference type="SUPFAM" id="SSF53448">
    <property type="entry name" value="Nucleotide-diphospho-sugar transferases"/>
    <property type="match status" value="1"/>
</dbReference>
<dbReference type="HAMAP" id="MF_00108">
    <property type="entry name" value="IspD"/>
    <property type="match status" value="1"/>
</dbReference>
<dbReference type="Pfam" id="PF02542">
    <property type="entry name" value="YgbB"/>
    <property type="match status" value="1"/>
</dbReference>
<gene>
    <name evidence="14 16" type="primary">ispDF</name>
    <name evidence="16" type="ORF">JGUZn3_17530</name>
</gene>
<evidence type="ECO:0000256" key="9">
    <source>
        <dbReference type="ARBA" id="ARBA00022695"/>
    </source>
</evidence>
<evidence type="ECO:0000256" key="12">
    <source>
        <dbReference type="ARBA" id="ARBA00023239"/>
    </source>
</evidence>
<comment type="catalytic activity">
    <reaction evidence="1 14">
        <text>4-CDP-2-C-methyl-D-erythritol 2-phosphate = 2-C-methyl-D-erythritol 2,4-cyclic diphosphate + CMP</text>
        <dbReference type="Rhea" id="RHEA:23864"/>
        <dbReference type="ChEBI" id="CHEBI:57919"/>
        <dbReference type="ChEBI" id="CHEBI:58483"/>
        <dbReference type="ChEBI" id="CHEBI:60377"/>
        <dbReference type="EC" id="4.6.1.12"/>
    </reaction>
</comment>
<keyword evidence="10 14" id="KW-0479">Metal-binding</keyword>
<dbReference type="InterPro" id="IPR020555">
    <property type="entry name" value="MECDP_synthase_CS"/>
</dbReference>
<dbReference type="FunFam" id="3.30.1330.50:FF:000001">
    <property type="entry name" value="2-C-methyl-D-erythritol 2,4-cyclodiphosphate synthase"/>
    <property type="match status" value="1"/>
</dbReference>
<comment type="function">
    <text evidence="14">Bifunctional enzyme that catalyzes the formation of 4-diphosphocytidyl-2-C-methyl-D-erythritol from CTP and 2-C-methyl-D-erythritol 4-phosphate (MEP) (IspD), and catalyzes the conversion of 4-diphosphocytidyl-2-C-methyl-D-erythritol 2-phosphate (CDP-ME2P) to 2-C-methyl-D-erythritol 2,4-cyclodiphosphate (ME-CPP) with a corresponding release of cytidine 5-monophosphate (CMP) (IspF).</text>
</comment>
<evidence type="ECO:0000256" key="7">
    <source>
        <dbReference type="ARBA" id="ARBA00009789"/>
    </source>
</evidence>
<evidence type="ECO:0000256" key="2">
    <source>
        <dbReference type="ARBA" id="ARBA00001282"/>
    </source>
</evidence>
<dbReference type="PANTHER" id="PTHR43181:SF1">
    <property type="entry name" value="2-C-METHYL-D-ERYTHRITOL 2,4-CYCLODIPHOSPHATE SYNTHASE, CHLOROPLASTIC"/>
    <property type="match status" value="1"/>
</dbReference>
<keyword evidence="11 14" id="KW-0414">Isoprene biosynthesis</keyword>
<keyword evidence="17" id="KW-1185">Reference proteome</keyword>
<dbReference type="Pfam" id="PF01128">
    <property type="entry name" value="IspD"/>
    <property type="match status" value="1"/>
</dbReference>
<dbReference type="GO" id="GO:0019288">
    <property type="term" value="P:isopentenyl diphosphate biosynthetic process, methylerythritol 4-phosphate pathway"/>
    <property type="evidence" value="ECO:0007669"/>
    <property type="project" value="UniProtKB-UniRule"/>
</dbReference>
<keyword evidence="12 14" id="KW-0456">Lyase</keyword>
<feature type="binding site" evidence="14">
    <location>
        <begin position="237"/>
        <end position="239"/>
    </location>
    <ligand>
        <name>4-CDP-2-C-methyl-D-erythritol 2-phosphate</name>
        <dbReference type="ChEBI" id="CHEBI:57919"/>
    </ligand>
</feature>
<feature type="site" description="Transition state stabilizer" evidence="14">
    <location>
        <position position="263"/>
    </location>
</feature>
<feature type="binding site" evidence="14">
    <location>
        <position position="271"/>
    </location>
    <ligand>
        <name>a divalent metal cation</name>
        <dbReference type="ChEBI" id="CHEBI:60240"/>
    </ligand>
</feature>
<dbReference type="RefSeq" id="WP_203413182.1">
    <property type="nucleotide sequence ID" value="NZ_CP060244.1"/>
</dbReference>
<feature type="binding site" evidence="14">
    <location>
        <begin position="361"/>
        <end position="364"/>
    </location>
    <ligand>
        <name>4-CDP-2-C-methyl-D-erythritol 2-phosphate</name>
        <dbReference type="ChEBI" id="CHEBI:57919"/>
    </ligand>
</feature>
<dbReference type="InterPro" id="IPR018294">
    <property type="entry name" value="ISPD_synthase_CS"/>
</dbReference>
<evidence type="ECO:0000256" key="11">
    <source>
        <dbReference type="ARBA" id="ARBA00023229"/>
    </source>
</evidence>
<comment type="similarity">
    <text evidence="6">Belongs to the IspF family.</text>
</comment>
<dbReference type="GO" id="GO:0046872">
    <property type="term" value="F:metal ion binding"/>
    <property type="evidence" value="ECO:0007669"/>
    <property type="project" value="UniProtKB-KW"/>
</dbReference>
<comment type="catalytic activity">
    <reaction evidence="2 14">
        <text>2-C-methyl-D-erythritol 4-phosphate + CTP + H(+) = 4-CDP-2-C-methyl-D-erythritol + diphosphate</text>
        <dbReference type="Rhea" id="RHEA:13429"/>
        <dbReference type="ChEBI" id="CHEBI:15378"/>
        <dbReference type="ChEBI" id="CHEBI:33019"/>
        <dbReference type="ChEBI" id="CHEBI:37563"/>
        <dbReference type="ChEBI" id="CHEBI:57823"/>
        <dbReference type="ChEBI" id="CHEBI:58262"/>
        <dbReference type="EC" id="2.7.7.60"/>
    </reaction>
</comment>
<evidence type="ECO:0000256" key="10">
    <source>
        <dbReference type="ARBA" id="ARBA00022723"/>
    </source>
</evidence>
<dbReference type="HAMAP" id="MF_01520">
    <property type="entry name" value="IspDF"/>
    <property type="match status" value="1"/>
</dbReference>
<feature type="site" description="Positions MEP for the nucleophilic attack" evidence="14">
    <location>
        <position position="210"/>
    </location>
</feature>
<dbReference type="PROSITE" id="PS01350">
    <property type="entry name" value="ISPF"/>
    <property type="match status" value="1"/>
</dbReference>
<dbReference type="InterPro" id="IPR036571">
    <property type="entry name" value="MECDP_synthase_sf"/>
</dbReference>
<feature type="domain" description="2-C-methyl-D-erythritol 2,4-cyclodiphosphate synthase" evidence="15">
    <location>
        <begin position="231"/>
        <end position="383"/>
    </location>
</feature>
<keyword evidence="9 14" id="KW-0548">Nucleotidyltransferase</keyword>
<dbReference type="Proteomes" id="UP000516349">
    <property type="component" value="Chromosome"/>
</dbReference>
<feature type="binding site" evidence="14">
    <location>
        <position position="239"/>
    </location>
    <ligand>
        <name>a divalent metal cation</name>
        <dbReference type="ChEBI" id="CHEBI:60240"/>
    </ligand>
</feature>
<sequence length="399" mass="43413">MKIAAIVLAAGSGQRFNTNQAEKKLKQYTLLAGKPVIYHATKALLPYVGVVQPVGDPERLLPALSPLQTLAPVAGGQTRQESVRAGLEALAALPASLKPDFVLIHDGARPYVSAQLIENVLSALNYYKGVIPSLVVADTLKLGQSDPPIIQKTIPRENLYRAQTPQGFDFAILLSLHRQKGENSATDDALLMEEAGYSVALVKGDEDNIKLTHREDLMRLERLFNLPYVPRIGMGYDVHAFAPDRPLIICGIKIPFEKGLAGHSDADVGLHALCDAIYGALAEGDIGRHFPPSKDDWKNADSRQFLIHARELIQKKQGRLINADITLICERPKIGPHAEHMRQVIADLLQISLSCISVKATTSEKLGFTGREEGIACQACVSILVPDTETDSTNQDSLS</sequence>
<evidence type="ECO:0000256" key="5">
    <source>
        <dbReference type="ARBA" id="ARBA00004787"/>
    </source>
</evidence>
<comment type="similarity">
    <text evidence="14">In the N-terminal section; belongs to the IspD/TarI cytidylyltransferase family. IspD subfamily.</text>
</comment>
<dbReference type="SUPFAM" id="SSF69765">
    <property type="entry name" value="IpsF-like"/>
    <property type="match status" value="1"/>
</dbReference>
<evidence type="ECO:0000256" key="14">
    <source>
        <dbReference type="HAMAP-Rule" id="MF_01520"/>
    </source>
</evidence>
<feature type="binding site" evidence="14">
    <location>
        <begin position="263"/>
        <end position="264"/>
    </location>
    <ligand>
        <name>4-CDP-2-C-methyl-D-erythritol 2-phosphate</name>
        <dbReference type="ChEBI" id="CHEBI:57919"/>
    </ligand>
</feature>
<dbReference type="EMBL" id="CP060244">
    <property type="protein sequence ID" value="QNT78970.1"/>
    <property type="molecule type" value="Genomic_DNA"/>
</dbReference>
<feature type="site" description="Transition state stabilizer" evidence="14">
    <location>
        <position position="15"/>
    </location>
</feature>
<dbReference type="Gene3D" id="3.30.1330.50">
    <property type="entry name" value="2-C-methyl-D-erythritol 2,4-cyclodiphosphate synthase"/>
    <property type="match status" value="1"/>
</dbReference>
<feature type="site" description="Positions MEP for the nucleophilic attack" evidence="14">
    <location>
        <position position="156"/>
    </location>
</feature>
<dbReference type="Gene3D" id="3.90.550.10">
    <property type="entry name" value="Spore Coat Polysaccharide Biosynthesis Protein SpsA, Chain A"/>
    <property type="match status" value="1"/>
</dbReference>
<organism evidence="16 17">
    <name type="scientific">Entomobacter blattae</name>
    <dbReference type="NCBI Taxonomy" id="2762277"/>
    <lineage>
        <taxon>Bacteria</taxon>
        <taxon>Pseudomonadati</taxon>
        <taxon>Pseudomonadota</taxon>
        <taxon>Alphaproteobacteria</taxon>
        <taxon>Acetobacterales</taxon>
        <taxon>Acetobacteraceae</taxon>
        <taxon>Entomobacter</taxon>
    </lineage>
</organism>
<dbReference type="InterPro" id="IPR026596">
    <property type="entry name" value="IspD/F"/>
</dbReference>
<dbReference type="CDD" id="cd00554">
    <property type="entry name" value="MECDP_synthase"/>
    <property type="match status" value="1"/>
</dbReference>
<comment type="caution">
    <text evidence="14">Lacks conserved residue(s) required for the propagation of feature annotation.</text>
</comment>
<comment type="cofactor">
    <cofactor evidence="3 14">
        <name>a divalent metal cation</name>
        <dbReference type="ChEBI" id="CHEBI:60240"/>
    </cofactor>
</comment>
<evidence type="ECO:0000313" key="16">
    <source>
        <dbReference type="EMBL" id="QNT78970.1"/>
    </source>
</evidence>
<dbReference type="GO" id="GO:0016114">
    <property type="term" value="P:terpenoid biosynthetic process"/>
    <property type="evidence" value="ECO:0007669"/>
    <property type="project" value="InterPro"/>
</dbReference>
<evidence type="ECO:0000256" key="6">
    <source>
        <dbReference type="ARBA" id="ARBA00008480"/>
    </source>
</evidence>
<dbReference type="KEGG" id="ebla:JGUZn3_17530"/>
<dbReference type="EC" id="4.6.1.12" evidence="14"/>
<evidence type="ECO:0000259" key="15">
    <source>
        <dbReference type="Pfam" id="PF02542"/>
    </source>
</evidence>
<feature type="binding site" evidence="14">
    <location>
        <begin position="285"/>
        <end position="287"/>
    </location>
    <ligand>
        <name>4-CDP-2-C-methyl-D-erythritol 2-phosphate</name>
        <dbReference type="ChEBI" id="CHEBI:57919"/>
    </ligand>
</feature>
<feature type="binding site" evidence="14">
    <location>
        <position position="368"/>
    </location>
    <ligand>
        <name>4-CDP-2-C-methyl-D-erythritol 2-phosphate</name>
        <dbReference type="ChEBI" id="CHEBI:57919"/>
    </ligand>
</feature>
<dbReference type="GO" id="GO:0008685">
    <property type="term" value="F:2-C-methyl-D-erythritol 2,4-cyclodiphosphate synthase activity"/>
    <property type="evidence" value="ECO:0007669"/>
    <property type="project" value="UniProtKB-UniRule"/>
</dbReference>
<keyword evidence="13 14" id="KW-0511">Multifunctional enzyme</keyword>
<evidence type="ECO:0000256" key="8">
    <source>
        <dbReference type="ARBA" id="ARBA00022679"/>
    </source>
</evidence>
<keyword evidence="8 14" id="KW-0808">Transferase</keyword>
<comment type="similarity">
    <text evidence="7">Belongs to the IspD/TarI cytidylyltransferase family. IspD subfamily.</text>
</comment>
<feature type="binding site" evidence="14">
    <location>
        <position position="237"/>
    </location>
    <ligand>
        <name>a divalent metal cation</name>
        <dbReference type="ChEBI" id="CHEBI:60240"/>
    </ligand>
</feature>
<dbReference type="AlphaFoldDB" id="A0A7H1NT60"/>
<feature type="site" description="Transition state stabilizer" evidence="14">
    <location>
        <position position="362"/>
    </location>
</feature>
<comment type="similarity">
    <text evidence="14">In the C-terminal section; belongs to the IspF family.</text>
</comment>
<dbReference type="InterPro" id="IPR034683">
    <property type="entry name" value="IspD/TarI"/>
</dbReference>